<sequence length="462" mass="49679">MSAATATPTRFEFVPACGAGEGLLRVPDACWAPTAPPPGVPWPKDLLAVVYRMTDLSVGNRLARLRDIRDLTQEQLADRADVSVDTIRRLEQGTQRGARIATYQKLAGALDIELARLLGQPTMTQSLAPDGGVIALRAAIQAPSDLPGLDVCGTDSDAPGPDDLRPVMEQAQRHYRLGQFTDLVGMLPALVTDLKAATREAEGGLDHDTVWSMSAAAHIIVADVAAQLGQTDLAYTAVERAMHATARASDELRHALAVSTLSLVLLRQGRWSDAQQVATRRAAEIEPRFSDRSPEKFAMFGILLLSGAVSAARANRDESDSAKDDALTFLRQAEAAAALSGPVRVRGTAFGPASVGMQATTVQVSLGHPDKALATASGVNVDELPWKISRARHRLDLAFARYQTHDDEGARDVLLTLDEEHPEWLTHQMLAASTVGGLLETERRRDRDLRKLAVRLGVDPAA</sequence>
<dbReference type="SUPFAM" id="SSF48452">
    <property type="entry name" value="TPR-like"/>
    <property type="match status" value="1"/>
</dbReference>
<reference evidence="2 3" key="1">
    <citation type="journal article" date="2019" name="Int. J. Syst. Evol. Microbiol.">
        <title>The Global Catalogue of Microorganisms (GCM) 10K type strain sequencing project: providing services to taxonomists for standard genome sequencing and annotation.</title>
        <authorList>
            <consortium name="The Broad Institute Genomics Platform"/>
            <consortium name="The Broad Institute Genome Sequencing Center for Infectious Disease"/>
            <person name="Wu L."/>
            <person name="Ma J."/>
        </authorList>
    </citation>
    <scope>NUCLEOTIDE SEQUENCE [LARGE SCALE GENOMIC DNA]</scope>
    <source>
        <strain evidence="2 3">JCM 11445</strain>
    </source>
</reference>
<dbReference type="PROSITE" id="PS50943">
    <property type="entry name" value="HTH_CROC1"/>
    <property type="match status" value="1"/>
</dbReference>
<comment type="caution">
    <text evidence="2">The sequence shown here is derived from an EMBL/GenBank/DDBJ whole genome shotgun (WGS) entry which is preliminary data.</text>
</comment>
<dbReference type="SUPFAM" id="SSF47413">
    <property type="entry name" value="lambda repressor-like DNA-binding domains"/>
    <property type="match status" value="1"/>
</dbReference>
<evidence type="ECO:0000259" key="1">
    <source>
        <dbReference type="PROSITE" id="PS50943"/>
    </source>
</evidence>
<keyword evidence="3" id="KW-1185">Reference proteome</keyword>
<dbReference type="InterPro" id="IPR001387">
    <property type="entry name" value="Cro/C1-type_HTH"/>
</dbReference>
<dbReference type="Pfam" id="PF01381">
    <property type="entry name" value="HTH_3"/>
    <property type="match status" value="1"/>
</dbReference>
<dbReference type="CDD" id="cd00093">
    <property type="entry name" value="HTH_XRE"/>
    <property type="match status" value="1"/>
</dbReference>
<dbReference type="EMBL" id="BAAAIE010000049">
    <property type="protein sequence ID" value="GAA0990037.1"/>
    <property type="molecule type" value="Genomic_DNA"/>
</dbReference>
<dbReference type="Proteomes" id="UP001500033">
    <property type="component" value="Unassembled WGS sequence"/>
</dbReference>
<dbReference type="InterPro" id="IPR010982">
    <property type="entry name" value="Lambda_DNA-bd_dom_sf"/>
</dbReference>
<evidence type="ECO:0000313" key="2">
    <source>
        <dbReference type="EMBL" id="GAA0990037.1"/>
    </source>
</evidence>
<name>A0ABN1SHN0_9ACTN</name>
<dbReference type="SMART" id="SM00530">
    <property type="entry name" value="HTH_XRE"/>
    <property type="match status" value="1"/>
</dbReference>
<protein>
    <recommendedName>
        <fullName evidence="1">HTH cro/C1-type domain-containing protein</fullName>
    </recommendedName>
</protein>
<dbReference type="InterPro" id="IPR011990">
    <property type="entry name" value="TPR-like_helical_dom_sf"/>
</dbReference>
<evidence type="ECO:0000313" key="3">
    <source>
        <dbReference type="Proteomes" id="UP001500033"/>
    </source>
</evidence>
<dbReference type="Gene3D" id="1.10.260.40">
    <property type="entry name" value="lambda repressor-like DNA-binding domains"/>
    <property type="match status" value="1"/>
</dbReference>
<proteinExistence type="predicted"/>
<gene>
    <name evidence="2" type="ORF">GCM10009576_065060</name>
</gene>
<dbReference type="Gene3D" id="1.25.40.10">
    <property type="entry name" value="Tetratricopeptide repeat domain"/>
    <property type="match status" value="1"/>
</dbReference>
<accession>A0ABN1SHN0</accession>
<feature type="domain" description="HTH cro/C1-type" evidence="1">
    <location>
        <begin position="62"/>
        <end position="117"/>
    </location>
</feature>
<organism evidence="2 3">
    <name type="scientific">Streptomyces rhizosphaericus</name>
    <dbReference type="NCBI Taxonomy" id="114699"/>
    <lineage>
        <taxon>Bacteria</taxon>
        <taxon>Bacillati</taxon>
        <taxon>Actinomycetota</taxon>
        <taxon>Actinomycetes</taxon>
        <taxon>Kitasatosporales</taxon>
        <taxon>Streptomycetaceae</taxon>
        <taxon>Streptomyces</taxon>
        <taxon>Streptomyces violaceusniger group</taxon>
    </lineage>
</organism>